<protein>
    <submittedName>
        <fullName evidence="2">Uncharacterized protein</fullName>
    </submittedName>
</protein>
<comment type="caution">
    <text evidence="2">The sequence shown here is derived from an EMBL/GenBank/DDBJ whole genome shotgun (WGS) entry which is preliminary data.</text>
</comment>
<reference evidence="2 3" key="1">
    <citation type="journal article" date="2018" name="MBio">
        <title>Comparative Genomics Reveals the Core Gene Toolbox for the Fungus-Insect Symbiosis.</title>
        <authorList>
            <person name="Wang Y."/>
            <person name="Stata M."/>
            <person name="Wang W."/>
            <person name="Stajich J.E."/>
            <person name="White M.M."/>
            <person name="Moncalvo J.M."/>
        </authorList>
    </citation>
    <scope>NUCLEOTIDE SEQUENCE [LARGE SCALE GENOMIC DNA]</scope>
    <source>
        <strain evidence="2 3">SWE-8-4</strain>
    </source>
</reference>
<sequence>MLPISSVKSFTTFLSHKDFQRANKEASLFLQSESEPSSGISHACYKLGEDIQAELLKLHDVLSQDKQFSKVTDPSKYKIYEFLIFMYYFTQIRLDLIQIYTNLLFYTSSSLFKSTQDLVDNSIKKILEAPRSSKWKTLWFALSDELILINHLILANNQILELNILNTSIELSNAEKLLLKMKLNCLNPNAIPLINDTKSYSSLQLTEQEYTTKGIDPVESTKNDLEKVPNVDTSYFSTYQNFQSNLNLNSKSQQHNSLNQAKLTNWFYNSMNSMLKKSTDDINPTILSSKNDIQPFNVLLNFLEKFYNLLLVKSYIYFEGNLIIDFSLISNSSNFDTQTDKQNNNNLNSGSFSIKNTDVYKDTQLYHLYKLWASFSNHYSYTNRLDIVSRLIGAKFIAIIYKPPDTKNFSPTSHNAFQSNTFAEKFGVSKCSILSFYPFCFNKHEFDKTDEIDTSKASNYGFVKASLFGLDLLTKKKNIDSPSLKSLNIFTNFMPTSKVNSPKTSNSVTRRVSVSNLSGSNLNNSSKHNTQKLDSFSNQTVSKKDSCLDTLQEFSKHNLVKFNSQKFNSSSDKLFESLNANLINDNFASNSIVPGRIHAYSNIIQPSTKNSLNKDLVIVDWFRQSYLPDFVNAFLQNESTLSQDFESYTLLYFCQKFENYSYSHQTDSNYSLKSNSSVDQTLDKSTAKKLTKSLLKDNFFIDPKSTKSSLYSLYSMQPHFRQEYSMPNANIKSSVVNAVSISQFEQPIPNSISAYTSVADHNSDINQPKYVNMKQSHESIDLNKNPKENLNSKERKSSYDWLNLSGYLKRSARISSFNSVQENKKASLDKILELNDFSSNKSTLVKKKNSLLEKDKLLNLDSRVIISEPNDPSMLYLMSKIEKTSFYVVAVADKNLTIKNQDAWISFVNFVRGGEFFL</sequence>
<organism evidence="2 3">
    <name type="scientific">Smittium simulii</name>
    <dbReference type="NCBI Taxonomy" id="133385"/>
    <lineage>
        <taxon>Eukaryota</taxon>
        <taxon>Fungi</taxon>
        <taxon>Fungi incertae sedis</taxon>
        <taxon>Zoopagomycota</taxon>
        <taxon>Kickxellomycotina</taxon>
        <taxon>Harpellomycetes</taxon>
        <taxon>Harpellales</taxon>
        <taxon>Legeriomycetaceae</taxon>
        <taxon>Smittium</taxon>
    </lineage>
</organism>
<dbReference type="OrthoDB" id="5573372at2759"/>
<dbReference type="Proteomes" id="UP000245383">
    <property type="component" value="Unassembled WGS sequence"/>
</dbReference>
<accession>A0A2T9YW86</accession>
<keyword evidence="3" id="KW-1185">Reference proteome</keyword>
<dbReference type="EMBL" id="MBFR01000028">
    <property type="protein sequence ID" value="PVU96601.1"/>
    <property type="molecule type" value="Genomic_DNA"/>
</dbReference>
<feature type="compositionally biased region" description="Low complexity" evidence="1">
    <location>
        <begin position="516"/>
        <end position="526"/>
    </location>
</feature>
<evidence type="ECO:0000313" key="2">
    <source>
        <dbReference type="EMBL" id="PVU96601.1"/>
    </source>
</evidence>
<evidence type="ECO:0000313" key="3">
    <source>
        <dbReference type="Proteomes" id="UP000245383"/>
    </source>
</evidence>
<proteinExistence type="predicted"/>
<evidence type="ECO:0000256" key="1">
    <source>
        <dbReference type="SAM" id="MobiDB-lite"/>
    </source>
</evidence>
<name>A0A2T9YW86_9FUNG</name>
<gene>
    <name evidence="2" type="ORF">BB561_001077</name>
</gene>
<feature type="region of interest" description="Disordered" evidence="1">
    <location>
        <begin position="516"/>
        <end position="537"/>
    </location>
</feature>
<dbReference type="AlphaFoldDB" id="A0A2T9YW86"/>